<dbReference type="Proteomes" id="UP001415857">
    <property type="component" value="Unassembled WGS sequence"/>
</dbReference>
<comment type="function">
    <text evidence="2">Functions as an E3 ubiquitin ligase.</text>
</comment>
<dbReference type="InterPro" id="IPR045185">
    <property type="entry name" value="PUB22/23/24-like"/>
</dbReference>
<sequence>MDNDVSVKTKAVLVLKKIIDTASYKQLEILKPEFFKRVVGVLRNGIFHEGINAALHIMFAVCRWGKAQLMMVKAGAVFELVELELWSPEKRTTELILGVLSNLCSRADGRAQLLSHVGGIAVVSKRILKVSLAADNRAILILSLICEYSRNIMVPQEMLMFRAVSKICKVLKVDCAPYLKDIAKEIPTSHFDVWKNSPCIDGSLLKRRAGSLSTPGWNNRSQS</sequence>
<accession>A0AAP0S8L8</accession>
<comment type="caution">
    <text evidence="4">The sequence shown here is derived from an EMBL/GenBank/DDBJ whole genome shotgun (WGS) entry which is preliminary data.</text>
</comment>
<organism evidence="4 5">
    <name type="scientific">Liquidambar formosana</name>
    <name type="common">Formosan gum</name>
    <dbReference type="NCBI Taxonomy" id="63359"/>
    <lineage>
        <taxon>Eukaryota</taxon>
        <taxon>Viridiplantae</taxon>
        <taxon>Streptophyta</taxon>
        <taxon>Embryophyta</taxon>
        <taxon>Tracheophyta</taxon>
        <taxon>Spermatophyta</taxon>
        <taxon>Magnoliopsida</taxon>
        <taxon>eudicotyledons</taxon>
        <taxon>Gunneridae</taxon>
        <taxon>Pentapetalae</taxon>
        <taxon>Saxifragales</taxon>
        <taxon>Altingiaceae</taxon>
        <taxon>Liquidambar</taxon>
    </lineage>
</organism>
<evidence type="ECO:0000256" key="1">
    <source>
        <dbReference type="ARBA" id="ARBA00022786"/>
    </source>
</evidence>
<dbReference type="GO" id="GO:0061630">
    <property type="term" value="F:ubiquitin protein ligase activity"/>
    <property type="evidence" value="ECO:0007669"/>
    <property type="project" value="UniProtKB-UniRule"/>
</dbReference>
<evidence type="ECO:0000313" key="4">
    <source>
        <dbReference type="EMBL" id="KAK9289486.1"/>
    </source>
</evidence>
<evidence type="ECO:0000313" key="5">
    <source>
        <dbReference type="Proteomes" id="UP001415857"/>
    </source>
</evidence>
<dbReference type="PANTHER" id="PTHR22849">
    <property type="entry name" value="WDSAM1 PROTEIN"/>
    <property type="match status" value="1"/>
</dbReference>
<dbReference type="Pfam" id="PF25598">
    <property type="entry name" value="ARM_PUB"/>
    <property type="match status" value="1"/>
</dbReference>
<dbReference type="InterPro" id="IPR058678">
    <property type="entry name" value="ARM_PUB"/>
</dbReference>
<dbReference type="AlphaFoldDB" id="A0AAP0S8L8"/>
<keyword evidence="5" id="KW-1185">Reference proteome</keyword>
<reference evidence="4 5" key="1">
    <citation type="journal article" date="2024" name="Plant J.">
        <title>Genome sequences and population genomics reveal climatic adaptation and genomic divergence between two closely related sweetgum species.</title>
        <authorList>
            <person name="Xu W.Q."/>
            <person name="Ren C.Q."/>
            <person name="Zhang X.Y."/>
            <person name="Comes H.P."/>
            <person name="Liu X.H."/>
            <person name="Li Y.G."/>
            <person name="Kettle C.J."/>
            <person name="Jalonen R."/>
            <person name="Gaisberger H."/>
            <person name="Ma Y.Z."/>
            <person name="Qiu Y.X."/>
        </authorList>
    </citation>
    <scope>NUCLEOTIDE SEQUENCE [LARGE SCALE GENOMIC DNA]</scope>
    <source>
        <strain evidence="4">Hangzhou</strain>
    </source>
</reference>
<dbReference type="InterPro" id="IPR011989">
    <property type="entry name" value="ARM-like"/>
</dbReference>
<comment type="catalytic activity">
    <reaction evidence="2">
        <text>S-ubiquitinyl-[E2 ubiquitin-conjugating enzyme]-L-cysteine + [acceptor protein]-L-lysine = [E2 ubiquitin-conjugating enzyme]-L-cysteine + N(6)-ubiquitinyl-[acceptor protein]-L-lysine.</text>
        <dbReference type="EC" id="2.3.2.27"/>
    </reaction>
</comment>
<dbReference type="EC" id="2.3.2.27" evidence="2"/>
<dbReference type="SUPFAM" id="SSF48371">
    <property type="entry name" value="ARM repeat"/>
    <property type="match status" value="1"/>
</dbReference>
<feature type="domain" description="U-box" evidence="3">
    <location>
        <begin position="3"/>
        <end position="207"/>
    </location>
</feature>
<proteinExistence type="predicted"/>
<keyword evidence="1 2" id="KW-0833">Ubl conjugation pathway</keyword>
<comment type="pathway">
    <text evidence="2">Protein modification; protein ubiquitination.</text>
</comment>
<dbReference type="InterPro" id="IPR016024">
    <property type="entry name" value="ARM-type_fold"/>
</dbReference>
<protein>
    <recommendedName>
        <fullName evidence="2 3">U-box domain-containing protein</fullName>
        <ecNumber evidence="2">2.3.2.27</ecNumber>
    </recommendedName>
    <alternativeName>
        <fullName evidence="2">RING-type E3 ubiquitin transferase PUB</fullName>
    </alternativeName>
</protein>
<evidence type="ECO:0000256" key="2">
    <source>
        <dbReference type="RuleBase" id="RU369093"/>
    </source>
</evidence>
<dbReference type="GO" id="GO:0016567">
    <property type="term" value="P:protein ubiquitination"/>
    <property type="evidence" value="ECO:0007669"/>
    <property type="project" value="UniProtKB-UniRule"/>
</dbReference>
<gene>
    <name evidence="4" type="ORF">L1049_007641</name>
</gene>
<dbReference type="EMBL" id="JBBPBK010000002">
    <property type="protein sequence ID" value="KAK9289486.1"/>
    <property type="molecule type" value="Genomic_DNA"/>
</dbReference>
<dbReference type="PANTHER" id="PTHR22849:SF24">
    <property type="entry name" value="E3 UBIQUITIN-PROTEIN LIGASE PUB24"/>
    <property type="match status" value="1"/>
</dbReference>
<keyword evidence="2" id="KW-0808">Transferase</keyword>
<dbReference type="Gene3D" id="1.25.10.10">
    <property type="entry name" value="Leucine-rich Repeat Variant"/>
    <property type="match status" value="1"/>
</dbReference>
<evidence type="ECO:0000259" key="3">
    <source>
        <dbReference type="Pfam" id="PF25598"/>
    </source>
</evidence>
<name>A0AAP0S8L8_LIQFO</name>